<dbReference type="AlphaFoldDB" id="A0A7C5DHT5"/>
<comment type="caution">
    <text evidence="1">The sequence shown here is derived from an EMBL/GenBank/DDBJ whole genome shotgun (WGS) entry which is preliminary data.</text>
</comment>
<reference evidence="1" key="1">
    <citation type="journal article" date="2020" name="mSystems">
        <title>Genome- and Community-Level Interaction Insights into Carbon Utilization and Element Cycling Functions of Hydrothermarchaeota in Hydrothermal Sediment.</title>
        <authorList>
            <person name="Zhou Z."/>
            <person name="Liu Y."/>
            <person name="Xu W."/>
            <person name="Pan J."/>
            <person name="Luo Z.H."/>
            <person name="Li M."/>
        </authorList>
    </citation>
    <scope>NUCLEOTIDE SEQUENCE [LARGE SCALE GENOMIC DNA]</scope>
    <source>
        <strain evidence="1">HyVt-633</strain>
    </source>
</reference>
<evidence type="ECO:0000313" key="1">
    <source>
        <dbReference type="EMBL" id="HHE32870.1"/>
    </source>
</evidence>
<protein>
    <recommendedName>
        <fullName evidence="2">YtkA-like domain-containing protein</fullName>
    </recommendedName>
</protein>
<organism evidence="1">
    <name type="scientific">Chlorobaculum parvum</name>
    <dbReference type="NCBI Taxonomy" id="274539"/>
    <lineage>
        <taxon>Bacteria</taxon>
        <taxon>Pseudomonadati</taxon>
        <taxon>Chlorobiota</taxon>
        <taxon>Chlorobiia</taxon>
        <taxon>Chlorobiales</taxon>
        <taxon>Chlorobiaceae</taxon>
        <taxon>Chlorobaculum</taxon>
    </lineage>
</organism>
<dbReference type="EMBL" id="DRSQ01000209">
    <property type="protein sequence ID" value="HHE32870.1"/>
    <property type="molecule type" value="Genomic_DNA"/>
</dbReference>
<sequence length="136" mass="14733">MLTPIALFAAMTFNSAAVKAEQTGDSNILHTAPCTKQAGKRQVTLDINPKPVRHMQELTFRVNAEPAKGLPATLVIDLSMPGMMMGKNQVALKRQADGAWVGKGLIVKCMSGRKLWQATILSPELGNPAFTFNVRD</sequence>
<gene>
    <name evidence="1" type="ORF">ENL07_09695</name>
</gene>
<accession>A0A7C5DHT5</accession>
<evidence type="ECO:0008006" key="2">
    <source>
        <dbReference type="Google" id="ProtNLM"/>
    </source>
</evidence>
<name>A0A7C5DHT5_9CHLB</name>
<dbReference type="Proteomes" id="UP000886058">
    <property type="component" value="Unassembled WGS sequence"/>
</dbReference>
<proteinExistence type="predicted"/>